<dbReference type="RefSeq" id="WP_123331523.1">
    <property type="nucleotide sequence ID" value="NZ_JALQCW010000022.1"/>
</dbReference>
<organism evidence="1 2">
    <name type="scientific">Pseudomonas morbosilactucae</name>
    <dbReference type="NCBI Taxonomy" id="2938197"/>
    <lineage>
        <taxon>Bacteria</taxon>
        <taxon>Pseudomonadati</taxon>
        <taxon>Pseudomonadota</taxon>
        <taxon>Gammaproteobacteria</taxon>
        <taxon>Pseudomonadales</taxon>
        <taxon>Pseudomonadaceae</taxon>
        <taxon>Pseudomonas</taxon>
    </lineage>
</organism>
<dbReference type="Pfam" id="PF12787">
    <property type="entry name" value="EcsC"/>
    <property type="match status" value="1"/>
</dbReference>
<dbReference type="EMBL" id="JALQCW010000022">
    <property type="protein sequence ID" value="MCK9798167.1"/>
    <property type="molecule type" value="Genomic_DNA"/>
</dbReference>
<dbReference type="InterPro" id="IPR024787">
    <property type="entry name" value="EcsC"/>
</dbReference>
<reference evidence="1 2" key="1">
    <citation type="journal article" date="2022" name="Int. J. Syst. Evol. Microbiol.">
        <title>Pseudomonas aegrilactucae sp. nov. and Pseudomonas morbosilactucae sp. nov., pathogens causing bacterial rot of lettuce in Japan.</title>
        <authorList>
            <person name="Sawada H."/>
            <person name="Fujikawa T."/>
            <person name="Satou M."/>
        </authorList>
    </citation>
    <scope>NUCLEOTIDE SEQUENCE [LARGE SCALE GENOMIC DNA]</scope>
    <source>
        <strain evidence="1 2">MAFF 302030</strain>
    </source>
</reference>
<dbReference type="AlphaFoldDB" id="A0A9X1YVX4"/>
<comment type="caution">
    <text evidence="1">The sequence shown here is derived from an EMBL/GenBank/DDBJ whole genome shotgun (WGS) entry which is preliminary data.</text>
</comment>
<dbReference type="PANTHER" id="PTHR41260:SF1">
    <property type="entry name" value="PROTEIN ECSC"/>
    <property type="match status" value="1"/>
</dbReference>
<evidence type="ECO:0000313" key="2">
    <source>
        <dbReference type="Proteomes" id="UP001155059"/>
    </source>
</evidence>
<sequence length="292" mass="30888">MEKPMNIKDSPEDYQDLKRAVRLLEAPSLAARLSGLLGSPIESAVKALPAVVAKKINGAVVAALHSSADAALWSLANSPKKQASPLLHKLYAATSGAVGGAFGFTALFVELPVSTTIMMRSVADVARSEGFDLDDLATKQACIEVFAMGGNSSADDATETGYYITRSFTTQAMQQLSKELAAIAAKQGAGAVSRLSPGQVGTWLAVLIEKVATRYGVTISSKFAAQAVPVIGAFTGATINALFTDFYQDMARGHFTVKRLEEQYGYEQIKSEYAEIIGKPLSTQGPGSHPHE</sequence>
<name>A0A9X1YVX4_9PSED</name>
<dbReference type="Proteomes" id="UP001155059">
    <property type="component" value="Unassembled WGS sequence"/>
</dbReference>
<evidence type="ECO:0000313" key="1">
    <source>
        <dbReference type="EMBL" id="MCK9798167.1"/>
    </source>
</evidence>
<accession>A0A9X1YVX4</accession>
<reference evidence="1 2" key="2">
    <citation type="journal article" date="2023" name="Plant Pathol.">
        <title>Dismantling and reorganizing Pseudomonas marginalis sensu#lato.</title>
        <authorList>
            <person name="Sawada H."/>
            <person name="Fujikawa T."/>
            <person name="Satou M."/>
        </authorList>
    </citation>
    <scope>NUCLEOTIDE SEQUENCE [LARGE SCALE GENOMIC DNA]</scope>
    <source>
        <strain evidence="1 2">MAFF 302030</strain>
    </source>
</reference>
<dbReference type="PANTHER" id="PTHR41260">
    <property type="entry name" value="PROTEIN ECSC"/>
    <property type="match status" value="1"/>
</dbReference>
<protein>
    <submittedName>
        <fullName evidence="1">EcsC family protein</fullName>
    </submittedName>
</protein>
<gene>
    <name evidence="1" type="ORF">M1B34_10660</name>
</gene>
<proteinExistence type="predicted"/>